<keyword evidence="2" id="KW-1185">Reference proteome</keyword>
<proteinExistence type="predicted"/>
<comment type="caution">
    <text evidence="1">The sequence shown here is derived from an EMBL/GenBank/DDBJ whole genome shotgun (WGS) entry which is preliminary data.</text>
</comment>
<dbReference type="HOGENOM" id="CLU_3008269_0_0_4"/>
<sequence>MLAAVFRFFRLPIALWQCCLNDFILVNTMAQIKGSLKTQFSVAKWNSNGSSPPHRA</sequence>
<dbReference type="STRING" id="629741.GCWU000324_02383"/>
<name>C4GK09_9NEIS</name>
<protein>
    <submittedName>
        <fullName evidence="1">Uncharacterized protein</fullName>
    </submittedName>
</protein>
<dbReference type="AlphaFoldDB" id="C4GK09"/>
<organism evidence="1 2">
    <name type="scientific">Kingella oralis ATCC 51147</name>
    <dbReference type="NCBI Taxonomy" id="629741"/>
    <lineage>
        <taxon>Bacteria</taxon>
        <taxon>Pseudomonadati</taxon>
        <taxon>Pseudomonadota</taxon>
        <taxon>Betaproteobacteria</taxon>
        <taxon>Neisseriales</taxon>
        <taxon>Neisseriaceae</taxon>
        <taxon>Kingella</taxon>
    </lineage>
</organism>
<reference evidence="1" key="1">
    <citation type="submission" date="2009-04" db="EMBL/GenBank/DDBJ databases">
        <authorList>
            <person name="Weinstock G."/>
            <person name="Sodergren E."/>
            <person name="Clifton S."/>
            <person name="Fulton L."/>
            <person name="Fulton B."/>
            <person name="Courtney L."/>
            <person name="Fronick C."/>
            <person name="Harrison M."/>
            <person name="Strong C."/>
            <person name="Farmer C."/>
            <person name="Delahaunty K."/>
            <person name="Markovic C."/>
            <person name="Hall O."/>
            <person name="Minx P."/>
            <person name="Tomlinson C."/>
            <person name="Mitreva M."/>
            <person name="Nelson J."/>
            <person name="Hou S."/>
            <person name="Wollam A."/>
            <person name="Pepin K.H."/>
            <person name="Johnson M."/>
            <person name="Bhonagiri V."/>
            <person name="Nash W.E."/>
            <person name="Warren W."/>
            <person name="Chinwalla A."/>
            <person name="Mardis E.R."/>
            <person name="Wilson R.K."/>
        </authorList>
    </citation>
    <scope>NUCLEOTIDE SEQUENCE [LARGE SCALE GENOMIC DNA]</scope>
    <source>
        <strain evidence="1">ATCC 51147</strain>
    </source>
</reference>
<dbReference type="Proteomes" id="UP000003009">
    <property type="component" value="Unassembled WGS sequence"/>
</dbReference>
<evidence type="ECO:0000313" key="1">
    <source>
        <dbReference type="EMBL" id="EEP68131.1"/>
    </source>
</evidence>
<evidence type="ECO:0000313" key="2">
    <source>
        <dbReference type="Proteomes" id="UP000003009"/>
    </source>
</evidence>
<gene>
    <name evidence="1" type="ORF">GCWU000324_02383</name>
</gene>
<dbReference type="EMBL" id="ACJW02000003">
    <property type="protein sequence ID" value="EEP68131.1"/>
    <property type="molecule type" value="Genomic_DNA"/>
</dbReference>
<accession>C4GK09</accession>